<feature type="transmembrane region" description="Helical" evidence="1">
    <location>
        <begin position="48"/>
        <end position="72"/>
    </location>
</feature>
<protein>
    <recommendedName>
        <fullName evidence="4">DUF3040 domain-containing protein</fullName>
    </recommendedName>
</protein>
<evidence type="ECO:0000313" key="3">
    <source>
        <dbReference type="Proteomes" id="UP001207654"/>
    </source>
</evidence>
<evidence type="ECO:0000313" key="2">
    <source>
        <dbReference type="EMBL" id="MCY1074290.1"/>
    </source>
</evidence>
<keyword evidence="1" id="KW-0472">Membrane</keyword>
<comment type="caution">
    <text evidence="2">The sequence shown here is derived from an EMBL/GenBank/DDBJ whole genome shotgun (WGS) entry which is preliminary data.</text>
</comment>
<evidence type="ECO:0008006" key="4">
    <source>
        <dbReference type="Google" id="ProtNLM"/>
    </source>
</evidence>
<reference evidence="2 3" key="1">
    <citation type="submission" date="2022-11" db="EMBL/GenBank/DDBJ databases">
        <title>Minimal conservation of predation-associated metabolite biosynthetic gene clusters underscores biosynthetic potential of Myxococcota including descriptions for ten novel species: Archangium lansinium sp. nov., Myxococcus landrumus sp. nov., Nannocystis bai.</title>
        <authorList>
            <person name="Ahearne A."/>
            <person name="Stevens C."/>
            <person name="Phillips K."/>
        </authorList>
    </citation>
    <scope>NUCLEOTIDE SEQUENCE [LARGE SCALE GENOMIC DNA]</scope>
    <source>
        <strain evidence="2 3">MIWBW</strain>
    </source>
</reference>
<keyword evidence="1" id="KW-0812">Transmembrane</keyword>
<accession>A0ABT3ZY09</accession>
<keyword evidence="3" id="KW-1185">Reference proteome</keyword>
<evidence type="ECO:0000256" key="1">
    <source>
        <dbReference type="SAM" id="Phobius"/>
    </source>
</evidence>
<dbReference type="Proteomes" id="UP001207654">
    <property type="component" value="Unassembled WGS sequence"/>
</dbReference>
<proteinExistence type="predicted"/>
<sequence length="107" mass="11409">MADDNQGREVSMTDLLKTILTDPGLTPEQKKSLVDEVRKNSPALSDRWLYRWVIWFLGVTVVLAVICLALLAGLGKEIPQGLVALGSAAAGGLAGLLAPSPRAKQNE</sequence>
<dbReference type="RefSeq" id="WP_267533264.1">
    <property type="nucleotide sequence ID" value="NZ_JAPNKA010000001.1"/>
</dbReference>
<organism evidence="2 3">
    <name type="scientific">Archangium lansingense</name>
    <dbReference type="NCBI Taxonomy" id="2995310"/>
    <lineage>
        <taxon>Bacteria</taxon>
        <taxon>Pseudomonadati</taxon>
        <taxon>Myxococcota</taxon>
        <taxon>Myxococcia</taxon>
        <taxon>Myxococcales</taxon>
        <taxon>Cystobacterineae</taxon>
        <taxon>Archangiaceae</taxon>
        <taxon>Archangium</taxon>
    </lineage>
</organism>
<gene>
    <name evidence="2" type="ORF">OV287_07310</name>
</gene>
<feature type="transmembrane region" description="Helical" evidence="1">
    <location>
        <begin position="78"/>
        <end position="98"/>
    </location>
</feature>
<dbReference type="EMBL" id="JAPNKA010000001">
    <property type="protein sequence ID" value="MCY1074290.1"/>
    <property type="molecule type" value="Genomic_DNA"/>
</dbReference>
<name>A0ABT3ZY09_9BACT</name>
<keyword evidence="1" id="KW-1133">Transmembrane helix</keyword>